<reference evidence="2" key="1">
    <citation type="submission" date="2017-09" db="EMBL/GenBank/DDBJ databases">
        <title>Depth-based differentiation of microbial function through sediment-hosted aquifers and enrichment of novel symbionts in the deep terrestrial subsurface.</title>
        <authorList>
            <person name="Probst A.J."/>
            <person name="Ladd B."/>
            <person name="Jarett J.K."/>
            <person name="Geller-Mcgrath D.E."/>
            <person name="Sieber C.M.K."/>
            <person name="Emerson J.B."/>
            <person name="Anantharaman K."/>
            <person name="Thomas B.C."/>
            <person name="Malmstrom R."/>
            <person name="Stieglmeier M."/>
            <person name="Klingl A."/>
            <person name="Woyke T."/>
            <person name="Ryan C.M."/>
            <person name="Banfield J.F."/>
        </authorList>
    </citation>
    <scope>NUCLEOTIDE SEQUENCE [LARGE SCALE GENOMIC DNA]</scope>
</reference>
<sequence>MKVNRRAITSPVCISCSILKITPPTIVVVRIKLPHTDFTISKMVYHTVIVSTMRNGKYAPGIQTSRISLGSMFIMIMAILPHKKIRLKSFGIHFII</sequence>
<evidence type="ECO:0000313" key="2">
    <source>
        <dbReference type="Proteomes" id="UP000229574"/>
    </source>
</evidence>
<proteinExistence type="predicted"/>
<protein>
    <submittedName>
        <fullName evidence="1">Uncharacterized protein</fullName>
    </submittedName>
</protein>
<name>A0A2H0WZ79_9BACT</name>
<evidence type="ECO:0000313" key="1">
    <source>
        <dbReference type="EMBL" id="PIS17925.1"/>
    </source>
</evidence>
<dbReference type="EMBL" id="PEYY01000083">
    <property type="protein sequence ID" value="PIS17925.1"/>
    <property type="molecule type" value="Genomic_DNA"/>
</dbReference>
<dbReference type="AlphaFoldDB" id="A0A2H0WZ79"/>
<accession>A0A2H0WZ79</accession>
<dbReference type="Proteomes" id="UP000229574">
    <property type="component" value="Unassembled WGS sequence"/>
</dbReference>
<comment type="caution">
    <text evidence="1">The sequence shown here is derived from an EMBL/GenBank/DDBJ whole genome shotgun (WGS) entry which is preliminary data.</text>
</comment>
<organism evidence="1 2">
    <name type="scientific">Candidatus Collierbacteria bacterium CG09_land_8_20_14_0_10_46_12</name>
    <dbReference type="NCBI Taxonomy" id="1974533"/>
    <lineage>
        <taxon>Bacteria</taxon>
        <taxon>Candidatus Collieribacteriota</taxon>
    </lineage>
</organism>
<gene>
    <name evidence="1" type="ORF">COT54_02040</name>
</gene>